<dbReference type="Proteomes" id="UP000480178">
    <property type="component" value="Chromosome"/>
</dbReference>
<dbReference type="KEGG" id="rhoz:GXP67_01205"/>
<name>A0A6C0GBX2_9BACT</name>
<reference evidence="1 2" key="1">
    <citation type="submission" date="2020-01" db="EMBL/GenBank/DDBJ databases">
        <authorList>
            <person name="Kim M.K."/>
        </authorList>
    </citation>
    <scope>NUCLEOTIDE SEQUENCE [LARGE SCALE GENOMIC DNA]</scope>
    <source>
        <strain evidence="1 2">172606-1</strain>
    </source>
</reference>
<dbReference type="EMBL" id="CP048222">
    <property type="protein sequence ID" value="QHT65388.1"/>
    <property type="molecule type" value="Genomic_DNA"/>
</dbReference>
<gene>
    <name evidence="1" type="ORF">GXP67_01205</name>
</gene>
<proteinExistence type="predicted"/>
<accession>A0A6C0GBX2</accession>
<dbReference type="RefSeq" id="WP_162441475.1">
    <property type="nucleotide sequence ID" value="NZ_CP048222.1"/>
</dbReference>
<dbReference type="AlphaFoldDB" id="A0A6C0GBX2"/>
<organism evidence="1 2">
    <name type="scientific">Rhodocytophaga rosea</name>
    <dbReference type="NCBI Taxonomy" id="2704465"/>
    <lineage>
        <taxon>Bacteria</taxon>
        <taxon>Pseudomonadati</taxon>
        <taxon>Bacteroidota</taxon>
        <taxon>Cytophagia</taxon>
        <taxon>Cytophagales</taxon>
        <taxon>Rhodocytophagaceae</taxon>
        <taxon>Rhodocytophaga</taxon>
    </lineage>
</organism>
<evidence type="ECO:0000313" key="1">
    <source>
        <dbReference type="EMBL" id="QHT65388.1"/>
    </source>
</evidence>
<sequence>MEKNVPHTRSYSQCVELIQQHLKEMSLKHGALKKWCTDHNLNYKGVVKIKNGSMSYYVPQFLLKILSALGYRASITRRFMPDKKEEDVYIIEKVEDADLPEQQVNT</sequence>
<keyword evidence="2" id="KW-1185">Reference proteome</keyword>
<protein>
    <submittedName>
        <fullName evidence="1">Uncharacterized protein</fullName>
    </submittedName>
</protein>
<evidence type="ECO:0000313" key="2">
    <source>
        <dbReference type="Proteomes" id="UP000480178"/>
    </source>
</evidence>